<dbReference type="PANTHER" id="PTHR30023">
    <property type="entry name" value="D-ALANYL-D-ALANINE CARBOXYPEPTIDASE"/>
    <property type="match status" value="1"/>
</dbReference>
<keyword evidence="2" id="KW-0378">Hydrolase</keyword>
<proteinExistence type="inferred from homology"/>
<keyword evidence="4" id="KW-0121">Carboxypeptidase</keyword>
<dbReference type="GO" id="GO:0004185">
    <property type="term" value="F:serine-type carboxypeptidase activity"/>
    <property type="evidence" value="ECO:0007669"/>
    <property type="project" value="InterPro"/>
</dbReference>
<gene>
    <name evidence="4" type="ORF">C8D93_111153</name>
</gene>
<dbReference type="AlphaFoldDB" id="A0A318E422"/>
<name>A0A318E422_9GAMM</name>
<keyword evidence="3" id="KW-0732">Signal</keyword>
<evidence type="ECO:0000313" key="4">
    <source>
        <dbReference type="EMBL" id="PXV64981.1"/>
    </source>
</evidence>
<dbReference type="GO" id="GO:0000270">
    <property type="term" value="P:peptidoglycan metabolic process"/>
    <property type="evidence" value="ECO:0007669"/>
    <property type="project" value="TreeGrafter"/>
</dbReference>
<dbReference type="PANTHER" id="PTHR30023:SF0">
    <property type="entry name" value="PENICILLIN-SENSITIVE CARBOXYPEPTIDASE A"/>
    <property type="match status" value="1"/>
</dbReference>
<comment type="caution">
    <text evidence="4">The sequence shown here is derived from an EMBL/GenBank/DDBJ whole genome shotgun (WGS) entry which is preliminary data.</text>
</comment>
<dbReference type="OrthoDB" id="9802627at2"/>
<dbReference type="Proteomes" id="UP000248330">
    <property type="component" value="Unassembled WGS sequence"/>
</dbReference>
<dbReference type="Gene3D" id="3.40.710.10">
    <property type="entry name" value="DD-peptidase/beta-lactamase superfamily"/>
    <property type="match status" value="2"/>
</dbReference>
<keyword evidence="4" id="KW-0645">Protease</keyword>
<dbReference type="PRINTS" id="PR00922">
    <property type="entry name" value="DADACBPTASE3"/>
</dbReference>
<dbReference type="RefSeq" id="WP_110266521.1">
    <property type="nucleotide sequence ID" value="NZ_CAWNXA010000011.1"/>
</dbReference>
<evidence type="ECO:0000256" key="1">
    <source>
        <dbReference type="ARBA" id="ARBA00006096"/>
    </source>
</evidence>
<dbReference type="EMBL" id="QICN01000011">
    <property type="protein sequence ID" value="PXV64981.1"/>
    <property type="molecule type" value="Genomic_DNA"/>
</dbReference>
<evidence type="ECO:0000313" key="5">
    <source>
        <dbReference type="Proteomes" id="UP000248330"/>
    </source>
</evidence>
<sequence>MTNKDSSRWPIVPALVLALASLPVHAAWDALQTLQAQRGARVTAVAVDLDTGKTLQSLNAQTRLSPASLSKVVLAAAALQTWPGDKTFATKVLSMATPVDGRLSGDLIVFSEGDATLDHQALWLLAAQIKRAGVGHVDGDLVVQAAPFGLLGCETKDRCDALARSHTAYDAPLSAFGVDYGTWCVDVMPDAPGTPAQIQSCAAVDVPIPLEGTIQTRGTRSSTWLWLDRITRPETEALVMGGSVHAATDSVRLYRSMADPALGAGLLLREMLGELGVEVAGPVRVSTAAIPRAARPLAVAHGLPLREQVGRLLRYSNNYISDVLTLAMASERTPEPVTTLASASRPLADLVVRARGSAGYPGPAGEDDRPLMFSGSGLTPENRLSALDLVAVLRQQYRDTETFPWFYGGLVVPRQAPSRFLRTGSPAWKDRVALKTGTLSEPHSVFGTAGYLRKRDGGWIAFVALVNGQPRRGIPVSVSLAAIRKDVEKLLDRY</sequence>
<dbReference type="NCBIfam" id="TIGR00666">
    <property type="entry name" value="PBP4"/>
    <property type="match status" value="1"/>
</dbReference>
<organism evidence="4 5">
    <name type="scientific">Sinimarinibacterium flocculans</name>
    <dbReference type="NCBI Taxonomy" id="985250"/>
    <lineage>
        <taxon>Bacteria</taxon>
        <taxon>Pseudomonadati</taxon>
        <taxon>Pseudomonadota</taxon>
        <taxon>Gammaproteobacteria</taxon>
        <taxon>Nevskiales</taxon>
        <taxon>Nevskiaceae</taxon>
        <taxon>Sinimarinibacterium</taxon>
    </lineage>
</organism>
<accession>A0A318E422</accession>
<dbReference type="SUPFAM" id="SSF56601">
    <property type="entry name" value="beta-lactamase/transpeptidase-like"/>
    <property type="match status" value="1"/>
</dbReference>
<feature type="signal peptide" evidence="3">
    <location>
        <begin position="1"/>
        <end position="26"/>
    </location>
</feature>
<protein>
    <submittedName>
        <fullName evidence="4">D-alanyl-D-alanine carboxypeptidase/D-alanyl-D-alanine-endopeptidase (Penicillin-binding protein 4)</fullName>
    </submittedName>
</protein>
<keyword evidence="5" id="KW-1185">Reference proteome</keyword>
<dbReference type="GO" id="GO:0006508">
    <property type="term" value="P:proteolysis"/>
    <property type="evidence" value="ECO:0007669"/>
    <property type="project" value="InterPro"/>
</dbReference>
<feature type="chain" id="PRO_5016459844" evidence="3">
    <location>
        <begin position="27"/>
        <end position="494"/>
    </location>
</feature>
<comment type="similarity">
    <text evidence="1">Belongs to the peptidase S13 family.</text>
</comment>
<dbReference type="Gene3D" id="3.50.80.20">
    <property type="entry name" value="D-Ala-D-Ala carboxypeptidase C, peptidase S13"/>
    <property type="match status" value="1"/>
</dbReference>
<dbReference type="InterPro" id="IPR012338">
    <property type="entry name" value="Beta-lactam/transpept-like"/>
</dbReference>
<evidence type="ECO:0000256" key="2">
    <source>
        <dbReference type="ARBA" id="ARBA00022801"/>
    </source>
</evidence>
<dbReference type="Pfam" id="PF02113">
    <property type="entry name" value="Peptidase_S13"/>
    <property type="match status" value="1"/>
</dbReference>
<evidence type="ECO:0000256" key="3">
    <source>
        <dbReference type="SAM" id="SignalP"/>
    </source>
</evidence>
<dbReference type="InterPro" id="IPR000667">
    <property type="entry name" value="Peptidase_S13"/>
</dbReference>
<reference evidence="4 5" key="1">
    <citation type="submission" date="2018-04" db="EMBL/GenBank/DDBJ databases">
        <title>Genomic Encyclopedia of Type Strains, Phase IV (KMG-IV): sequencing the most valuable type-strain genomes for metagenomic binning, comparative biology and taxonomic classification.</title>
        <authorList>
            <person name="Goeker M."/>
        </authorList>
    </citation>
    <scope>NUCLEOTIDE SEQUENCE [LARGE SCALE GENOMIC DNA]</scope>
    <source>
        <strain evidence="4 5">DSM 104150</strain>
    </source>
</reference>